<dbReference type="PROSITE" id="PS00444">
    <property type="entry name" value="POLYPRENYL_SYNTHASE_2"/>
    <property type="match status" value="1"/>
</dbReference>
<dbReference type="Gene3D" id="1.10.600.10">
    <property type="entry name" value="Farnesyl Diphosphate Synthase"/>
    <property type="match status" value="1"/>
</dbReference>
<sequence length="300" mass="32656">MADADILKRELKDKKEIFEKYMEDWVGSRPEGVPPLMWDAMVYSLKVGGKRLRPVLCMAAAELLGGRSDLVLPMAMALEMVHTASLIHDDLPAMDDDVLRRGQPTNHVVYGEALAILAGDALLCQAFELPLTELSSEISRENVVKAIAHFARSIGPGGICGGQVLDMESEGSEKDCSSPTEISTLKTAALIRTSLITGAILSGGSSEDLEALESYGLELGVAFQIADDILDVKGDQEELGKSLGKDEAHGKRTFVSDSGMEDAMRNLKERTERAISSLDRFGESSAFLRELALYLEHRTR</sequence>
<accession>A0ABS9EPD3</accession>
<dbReference type="Proteomes" id="UP001200430">
    <property type="component" value="Unassembled WGS sequence"/>
</dbReference>
<keyword evidence="4" id="KW-0479">Metal-binding</keyword>
<comment type="caution">
    <text evidence="8">The sequence shown here is derived from an EMBL/GenBank/DDBJ whole genome shotgun (WGS) entry which is preliminary data.</text>
</comment>
<dbReference type="Pfam" id="PF00348">
    <property type="entry name" value="polyprenyl_synt"/>
    <property type="match status" value="1"/>
</dbReference>
<evidence type="ECO:0000313" key="8">
    <source>
        <dbReference type="EMBL" id="MCF4142126.1"/>
    </source>
</evidence>
<evidence type="ECO:0000256" key="7">
    <source>
        <dbReference type="RuleBase" id="RU004466"/>
    </source>
</evidence>
<evidence type="ECO:0000256" key="4">
    <source>
        <dbReference type="ARBA" id="ARBA00022723"/>
    </source>
</evidence>
<reference evidence="8 9" key="1">
    <citation type="submission" date="2022-01" db="EMBL/GenBank/DDBJ databases">
        <title>Dethiosulfovibrio faecalis sp. nov., a novel proteolytic, non-sulfur-reducing bacterium isolated from a marine aquaculture solid waste bioreactor.</title>
        <authorList>
            <person name="Grabowski S."/>
            <person name="Apolinario E."/>
            <person name="Schneider N."/>
            <person name="Marshall C.W."/>
            <person name="Sowers K.R."/>
        </authorList>
    </citation>
    <scope>NUCLEOTIDE SEQUENCE [LARGE SCALE GENOMIC DNA]</scope>
    <source>
        <strain evidence="8 9">DSM 12537</strain>
    </source>
</reference>
<evidence type="ECO:0000256" key="6">
    <source>
        <dbReference type="ARBA" id="ARBA00023229"/>
    </source>
</evidence>
<gene>
    <name evidence="8" type="ORF">L2W38_04795</name>
</gene>
<dbReference type="NCBIfam" id="NF045485">
    <property type="entry name" value="FPPsyn"/>
    <property type="match status" value="1"/>
</dbReference>
<dbReference type="InterPro" id="IPR033749">
    <property type="entry name" value="Polyprenyl_synt_CS"/>
</dbReference>
<dbReference type="InterPro" id="IPR053378">
    <property type="entry name" value="Prenyl_diphosphate_synthase"/>
</dbReference>
<dbReference type="EMBL" id="JAKGUD010000003">
    <property type="protein sequence ID" value="MCF4142126.1"/>
    <property type="molecule type" value="Genomic_DNA"/>
</dbReference>
<evidence type="ECO:0000256" key="3">
    <source>
        <dbReference type="ARBA" id="ARBA00022679"/>
    </source>
</evidence>
<evidence type="ECO:0000256" key="5">
    <source>
        <dbReference type="ARBA" id="ARBA00022842"/>
    </source>
</evidence>
<dbReference type="SFLD" id="SFLDS00005">
    <property type="entry name" value="Isoprenoid_Synthase_Type_I"/>
    <property type="match status" value="1"/>
</dbReference>
<comment type="similarity">
    <text evidence="2 7">Belongs to the FPP/GGPP synthase family.</text>
</comment>
<dbReference type="InterPro" id="IPR000092">
    <property type="entry name" value="Polyprenyl_synt"/>
</dbReference>
<dbReference type="SFLD" id="SFLDG01017">
    <property type="entry name" value="Polyprenyl_Transferase_Like"/>
    <property type="match status" value="1"/>
</dbReference>
<evidence type="ECO:0000313" key="9">
    <source>
        <dbReference type="Proteomes" id="UP001200430"/>
    </source>
</evidence>
<name>A0ABS9EPD3_9BACT</name>
<protein>
    <submittedName>
        <fullName evidence="8">Polyprenyl synthetase family protein</fullName>
    </submittedName>
</protein>
<dbReference type="PANTHER" id="PTHR43281">
    <property type="entry name" value="FARNESYL DIPHOSPHATE SYNTHASE"/>
    <property type="match status" value="1"/>
</dbReference>
<keyword evidence="6" id="KW-0414">Isoprene biosynthesis</keyword>
<dbReference type="InterPro" id="IPR008949">
    <property type="entry name" value="Isoprenoid_synthase_dom_sf"/>
</dbReference>
<proteinExistence type="inferred from homology"/>
<keyword evidence="5" id="KW-0460">Magnesium</keyword>
<dbReference type="RefSeq" id="WP_236098875.1">
    <property type="nucleotide sequence ID" value="NZ_JAKGUD010000003.1"/>
</dbReference>
<dbReference type="PROSITE" id="PS00723">
    <property type="entry name" value="POLYPRENYL_SYNTHASE_1"/>
    <property type="match status" value="1"/>
</dbReference>
<evidence type="ECO:0000256" key="1">
    <source>
        <dbReference type="ARBA" id="ARBA00001946"/>
    </source>
</evidence>
<dbReference type="SUPFAM" id="SSF48576">
    <property type="entry name" value="Terpenoid synthases"/>
    <property type="match status" value="1"/>
</dbReference>
<dbReference type="PANTHER" id="PTHR43281:SF1">
    <property type="entry name" value="FARNESYL DIPHOSPHATE SYNTHASE"/>
    <property type="match status" value="1"/>
</dbReference>
<dbReference type="CDD" id="cd00685">
    <property type="entry name" value="Trans_IPPS_HT"/>
    <property type="match status" value="1"/>
</dbReference>
<comment type="cofactor">
    <cofactor evidence="1">
        <name>Mg(2+)</name>
        <dbReference type="ChEBI" id="CHEBI:18420"/>
    </cofactor>
</comment>
<organism evidence="8 9">
    <name type="scientific">Dethiosulfovibrio marinus</name>
    <dbReference type="NCBI Taxonomy" id="133532"/>
    <lineage>
        <taxon>Bacteria</taxon>
        <taxon>Thermotogati</taxon>
        <taxon>Synergistota</taxon>
        <taxon>Synergistia</taxon>
        <taxon>Synergistales</taxon>
        <taxon>Dethiosulfovibrionaceae</taxon>
        <taxon>Dethiosulfovibrio</taxon>
    </lineage>
</organism>
<keyword evidence="3 7" id="KW-0808">Transferase</keyword>
<keyword evidence="9" id="KW-1185">Reference proteome</keyword>
<evidence type="ECO:0000256" key="2">
    <source>
        <dbReference type="ARBA" id="ARBA00006706"/>
    </source>
</evidence>